<evidence type="ECO:0000313" key="4">
    <source>
        <dbReference type="Proteomes" id="UP000605990"/>
    </source>
</evidence>
<dbReference type="SUPFAM" id="SSF52540">
    <property type="entry name" value="P-loop containing nucleoside triphosphate hydrolases"/>
    <property type="match status" value="1"/>
</dbReference>
<accession>A0ABR7IXA7</accession>
<dbReference type="Gene3D" id="3.40.50.300">
    <property type="entry name" value="P-loop containing nucleotide triphosphate hydrolases"/>
    <property type="match status" value="1"/>
</dbReference>
<name>A0ABR7IXA7_9FLAO</name>
<dbReference type="RefSeq" id="WP_187003003.1">
    <property type="nucleotide sequence ID" value="NZ_JAANOQ010000003.1"/>
</dbReference>
<evidence type="ECO:0000259" key="2">
    <source>
        <dbReference type="Pfam" id="PF07728"/>
    </source>
</evidence>
<keyword evidence="4" id="KW-1185">Reference proteome</keyword>
<evidence type="ECO:0000256" key="1">
    <source>
        <dbReference type="SAM" id="Coils"/>
    </source>
</evidence>
<sequence>MAFKPNEITKDHILKAIEKIEKEAIVLISPTRWNVEINNKKYPPKEVMRYAHEQMNGEKVWEYGGGEGTNKFLKKFDFPILDMTGNPLQEIVNRYKKYIHENGLKEEIYKWKLLGKFQGRPNINNQNFSEEIKDVKFENLIYPVGQGAIKHLAEARTELYRDCFKALFDENLPLLDRIKFFNEETLKIYRQIVPEERFSHHQDERTMSTFLTYHNPNLYTFYKNTFYQKFCDILGIKPKKKNEKYVHYMGLVNEFIDDYIKDDEELIDLVRSQIPSDAFQDTNFKILAQDILYQSLDKQLGANRNYWRIGTKDDTQSYWDYMKTNNLICIGWSDIGDLNEAEVKSKDDIKKLLENEGIYKDKKGVLTRKAGEIFDFYTKVNIGDIILAQDGETVLGIGIVKDEYFFNEKENFAHQKLIEWKVLNPKLKNKEGLQTTVYKLSEITTHHKIDAILNNSDFTKNTINANMKPSLNQILFGPPGSGKTYSTINKALEIVGVDINGKTRTEIKTLFDEKVKENRIVFSTFHQSMSYEDFVEGIKPITSGNDVLYEVQDGIFKNICNSATSNVSVENFDKVYQMLLEKIENETEELLELKTIKEKSFWVGINSNNNLSLYTTAKKNYQGVLTKEKIEAYANGFKTFTGWDGYASGIDNYLKEKLNLKIAPRKDNNNNFVLIIDEINRGNVSAIFGELITLIEEDKRLGKPEALKVTLPYSKKEFGVPSNLFIIGTMNTADRSVEALDTALRRRFSFEEMPPNYELDELRNSIFDFPASSILKSINHRIEKLLDKDHAIGHSYFISKDEVSIVESFYKCIIPLLQEYFFGDYGKIGLVLGKGFVRQKEWDKTSDSFADFDYDNSNDFEERNVFEIIDYRNENHNYSIGTISMTFEKAIKILMKNKVE</sequence>
<feature type="domain" description="ATPase dynein-related AAA" evidence="2">
    <location>
        <begin position="670"/>
        <end position="748"/>
    </location>
</feature>
<dbReference type="InterPro" id="IPR011704">
    <property type="entry name" value="ATPase_dyneun-rel_AAA"/>
</dbReference>
<comment type="caution">
    <text evidence="3">The sequence shown here is derived from an EMBL/GenBank/DDBJ whole genome shotgun (WGS) entry which is preliminary data.</text>
</comment>
<dbReference type="Proteomes" id="UP000605990">
    <property type="component" value="Unassembled WGS sequence"/>
</dbReference>
<proteinExistence type="predicted"/>
<protein>
    <submittedName>
        <fullName evidence="3">AAA family ATPase</fullName>
    </submittedName>
</protein>
<feature type="coiled-coil region" evidence="1">
    <location>
        <begin position="569"/>
        <end position="596"/>
    </location>
</feature>
<gene>
    <name evidence="3" type="ORF">H8R27_05580</name>
</gene>
<dbReference type="EMBL" id="JACRUN010000002">
    <property type="protein sequence ID" value="MBC5834353.1"/>
    <property type="molecule type" value="Genomic_DNA"/>
</dbReference>
<dbReference type="PANTHER" id="PTHR37291:SF1">
    <property type="entry name" value="TYPE IV METHYL-DIRECTED RESTRICTION ENZYME ECOKMCRB SUBUNIT"/>
    <property type="match status" value="1"/>
</dbReference>
<keyword evidence="1" id="KW-0175">Coiled coil</keyword>
<dbReference type="Pfam" id="PF07728">
    <property type="entry name" value="AAA_5"/>
    <property type="match status" value="1"/>
</dbReference>
<dbReference type="PANTHER" id="PTHR37291">
    <property type="entry name" value="5-METHYLCYTOSINE-SPECIFIC RESTRICTION ENZYME B"/>
    <property type="match status" value="1"/>
</dbReference>
<dbReference type="InterPro" id="IPR052934">
    <property type="entry name" value="Methyl-DNA_Rec/Restrict_Enz"/>
</dbReference>
<dbReference type="InterPro" id="IPR027417">
    <property type="entry name" value="P-loop_NTPase"/>
</dbReference>
<organism evidence="3 4">
    <name type="scientific">Flavobacterium bernardetii</name>
    <dbReference type="NCBI Taxonomy" id="2813823"/>
    <lineage>
        <taxon>Bacteria</taxon>
        <taxon>Pseudomonadati</taxon>
        <taxon>Bacteroidota</taxon>
        <taxon>Flavobacteriia</taxon>
        <taxon>Flavobacteriales</taxon>
        <taxon>Flavobacteriaceae</taxon>
        <taxon>Flavobacterium</taxon>
    </lineage>
</organism>
<reference evidence="3 4" key="1">
    <citation type="submission" date="2020-08" db="EMBL/GenBank/DDBJ databases">
        <title>Description of novel Flavobacterium F-408 isolate.</title>
        <authorList>
            <person name="Saticioglu I.B."/>
            <person name="Duman M."/>
            <person name="Altun S."/>
        </authorList>
    </citation>
    <scope>NUCLEOTIDE SEQUENCE [LARGE SCALE GENOMIC DNA]</scope>
    <source>
        <strain evidence="3 4">F-408</strain>
    </source>
</reference>
<evidence type="ECO:0000313" key="3">
    <source>
        <dbReference type="EMBL" id="MBC5834353.1"/>
    </source>
</evidence>